<evidence type="ECO:0000256" key="6">
    <source>
        <dbReference type="SAM" id="SignalP"/>
    </source>
</evidence>
<dbReference type="PANTHER" id="PTHR43649">
    <property type="entry name" value="ARABINOSE-BINDING PROTEIN-RELATED"/>
    <property type="match status" value="1"/>
</dbReference>
<dbReference type="Gene3D" id="3.40.190.10">
    <property type="entry name" value="Periplasmic binding protein-like II"/>
    <property type="match status" value="1"/>
</dbReference>
<dbReference type="Pfam" id="PF01547">
    <property type="entry name" value="SBP_bac_1"/>
    <property type="match status" value="1"/>
</dbReference>
<keyword evidence="1" id="KW-1003">Cell membrane</keyword>
<keyword evidence="2 6" id="KW-0732">Signal</keyword>
<protein>
    <submittedName>
        <fullName evidence="7">ABC transporter, solute-binding protein</fullName>
    </submittedName>
</protein>
<evidence type="ECO:0000256" key="1">
    <source>
        <dbReference type="ARBA" id="ARBA00022475"/>
    </source>
</evidence>
<proteinExistence type="predicted"/>
<keyword evidence="3" id="KW-0472">Membrane</keyword>
<dbReference type="Proteomes" id="UP000215433">
    <property type="component" value="Unassembled WGS sequence"/>
</dbReference>
<evidence type="ECO:0000313" key="8">
    <source>
        <dbReference type="Proteomes" id="UP000215433"/>
    </source>
</evidence>
<dbReference type="AlphaFoldDB" id="A0A229VX74"/>
<evidence type="ECO:0000256" key="2">
    <source>
        <dbReference type="ARBA" id="ARBA00022729"/>
    </source>
</evidence>
<feature type="chain" id="PRO_5039486430" evidence="6">
    <location>
        <begin position="25"/>
        <end position="450"/>
    </location>
</feature>
<accession>A0A229VX74</accession>
<dbReference type="RefSeq" id="WP_093960752.1">
    <property type="nucleotide sequence ID" value="NZ_NEWD01000021.1"/>
</dbReference>
<organism evidence="7 8">
    <name type="scientific">Bifidobacterium vansinderenii</name>
    <dbReference type="NCBI Taxonomy" id="1984871"/>
    <lineage>
        <taxon>Bacteria</taxon>
        <taxon>Bacillati</taxon>
        <taxon>Actinomycetota</taxon>
        <taxon>Actinomycetes</taxon>
        <taxon>Bifidobacteriales</taxon>
        <taxon>Bifidobacteriaceae</taxon>
        <taxon>Bifidobacterium</taxon>
    </lineage>
</organism>
<dbReference type="EMBL" id="NEWD01000021">
    <property type="protein sequence ID" value="OXN00136.1"/>
    <property type="molecule type" value="Genomic_DNA"/>
</dbReference>
<sequence>MKLNRVFKAVAVASVLGLALTGCGGGGDSAASSGSDSFDKNAKTEITFAGWSLSSTPEFQTLADAFMAKYPNVKVNVKEYSADDYDKQLTADISSGSQPDVFPIKNLQKYYTYSQSGGLADLADIASTYKSDKNIDISNYELDGKYYAMPYRQDSWVLFYNKDMMEKAGVATPDGTWTWDDYTKAAEELKDKLPAAGYDANSVYPIYQHNWQSVVQAFALAQTGYKPDTNFFKAKFDYMKPFYQRALKWQDEKLTIDWNTSNTTSVQYQAQFGTQKAAMMPMGTWYAATLVKQQKSGDADQFTWGIAPIPQNPDSKTKSDKPVTFGDPTGLAVSSKATGQKLAAAKEFVKFCAGEGSAEALAKIATTPAYFSDNVAKTYFSVDGMATDDLTKQAWQEHDTKPENPVGEGSDTIISLLKDAHSSIMTETSNVNDALAKATQNIKDQGLVTE</sequence>
<dbReference type="OrthoDB" id="2510110at2"/>
<dbReference type="SUPFAM" id="SSF53850">
    <property type="entry name" value="Periplasmic binding protein-like II"/>
    <property type="match status" value="1"/>
</dbReference>
<dbReference type="InterPro" id="IPR006059">
    <property type="entry name" value="SBP"/>
</dbReference>
<keyword evidence="8" id="KW-1185">Reference proteome</keyword>
<gene>
    <name evidence="7" type="ORF">Tam10B_1610</name>
</gene>
<evidence type="ECO:0000256" key="4">
    <source>
        <dbReference type="ARBA" id="ARBA00023139"/>
    </source>
</evidence>
<evidence type="ECO:0000256" key="5">
    <source>
        <dbReference type="ARBA" id="ARBA00023288"/>
    </source>
</evidence>
<dbReference type="InterPro" id="IPR050490">
    <property type="entry name" value="Bact_solute-bd_prot1"/>
</dbReference>
<keyword evidence="5" id="KW-0449">Lipoprotein</keyword>
<dbReference type="PANTHER" id="PTHR43649:SF33">
    <property type="entry name" value="POLYGALACTURONAN_RHAMNOGALACTURONAN-BINDING PROTEIN YTCQ"/>
    <property type="match status" value="1"/>
</dbReference>
<reference evidence="7 8" key="1">
    <citation type="submission" date="2017-05" db="EMBL/GenBank/DDBJ databases">
        <title>Bifidobacterium vansinderenii sp. nov.</title>
        <authorList>
            <person name="Lugli G.A."/>
            <person name="Duranti S."/>
            <person name="Mangifesta M."/>
        </authorList>
    </citation>
    <scope>NUCLEOTIDE SEQUENCE [LARGE SCALE GENOMIC DNA]</scope>
    <source>
        <strain evidence="7 8">Tam10B</strain>
    </source>
</reference>
<evidence type="ECO:0000313" key="7">
    <source>
        <dbReference type="EMBL" id="OXN00136.1"/>
    </source>
</evidence>
<dbReference type="PROSITE" id="PS51257">
    <property type="entry name" value="PROKAR_LIPOPROTEIN"/>
    <property type="match status" value="1"/>
</dbReference>
<comment type="caution">
    <text evidence="7">The sequence shown here is derived from an EMBL/GenBank/DDBJ whole genome shotgun (WGS) entry which is preliminary data.</text>
</comment>
<name>A0A229VX74_9BIFI</name>
<keyword evidence="4" id="KW-0564">Palmitate</keyword>
<feature type="signal peptide" evidence="6">
    <location>
        <begin position="1"/>
        <end position="24"/>
    </location>
</feature>
<evidence type="ECO:0000256" key="3">
    <source>
        <dbReference type="ARBA" id="ARBA00023136"/>
    </source>
</evidence>